<dbReference type="PANTHER" id="PTHR32089">
    <property type="entry name" value="METHYL-ACCEPTING CHEMOTAXIS PROTEIN MCPB"/>
    <property type="match status" value="1"/>
</dbReference>
<dbReference type="SMART" id="SM00283">
    <property type="entry name" value="MA"/>
    <property type="match status" value="1"/>
</dbReference>
<evidence type="ECO:0000256" key="4">
    <source>
        <dbReference type="ARBA" id="ARBA00029447"/>
    </source>
</evidence>
<evidence type="ECO:0000313" key="9">
    <source>
        <dbReference type="EMBL" id="GAA1813248.1"/>
    </source>
</evidence>
<evidence type="ECO:0000256" key="5">
    <source>
        <dbReference type="PROSITE-ProRule" id="PRU00284"/>
    </source>
</evidence>
<gene>
    <name evidence="9" type="ORF">GCM10009682_38040</name>
</gene>
<keyword evidence="10" id="KW-1185">Reference proteome</keyword>
<accession>A0ABN2M7R5</accession>
<dbReference type="RefSeq" id="WP_344133719.1">
    <property type="nucleotide sequence ID" value="NZ_BAAALT010000122.1"/>
</dbReference>
<evidence type="ECO:0000256" key="2">
    <source>
        <dbReference type="ARBA" id="ARBA00022989"/>
    </source>
</evidence>
<proteinExistence type="inferred from homology"/>
<comment type="caution">
    <text evidence="9">The sequence shown here is derived from an EMBL/GenBank/DDBJ whole genome shotgun (WGS) entry which is preliminary data.</text>
</comment>
<evidence type="ECO:0000256" key="3">
    <source>
        <dbReference type="ARBA" id="ARBA00023224"/>
    </source>
</evidence>
<evidence type="ECO:0000259" key="8">
    <source>
        <dbReference type="PROSITE" id="PS50885"/>
    </source>
</evidence>
<feature type="domain" description="Methyl-accepting transducer" evidence="7">
    <location>
        <begin position="263"/>
        <end position="506"/>
    </location>
</feature>
<feature type="transmembrane region" description="Helical" evidence="6">
    <location>
        <begin position="185"/>
        <end position="209"/>
    </location>
</feature>
<dbReference type="Pfam" id="PF00015">
    <property type="entry name" value="MCPsignal"/>
    <property type="match status" value="1"/>
</dbReference>
<dbReference type="SUPFAM" id="SSF58104">
    <property type="entry name" value="Methyl-accepting chemotaxis protein (MCP) signaling domain"/>
    <property type="match status" value="1"/>
</dbReference>
<evidence type="ECO:0000259" key="7">
    <source>
        <dbReference type="PROSITE" id="PS50111"/>
    </source>
</evidence>
<comment type="similarity">
    <text evidence="4">Belongs to the methyl-accepting chemotaxis (MCP) protein family.</text>
</comment>
<dbReference type="PROSITE" id="PS50885">
    <property type="entry name" value="HAMP"/>
    <property type="match status" value="1"/>
</dbReference>
<dbReference type="EMBL" id="BAAALT010000122">
    <property type="protein sequence ID" value="GAA1813248.1"/>
    <property type="molecule type" value="Genomic_DNA"/>
</dbReference>
<keyword evidence="3 5" id="KW-0807">Transducer</keyword>
<dbReference type="InterPro" id="IPR003660">
    <property type="entry name" value="HAMP_dom"/>
</dbReference>
<dbReference type="CDD" id="cd06225">
    <property type="entry name" value="HAMP"/>
    <property type="match status" value="1"/>
</dbReference>
<evidence type="ECO:0000256" key="1">
    <source>
        <dbReference type="ARBA" id="ARBA00022692"/>
    </source>
</evidence>
<name>A0ABN2M7R5_9ACTN</name>
<dbReference type="Pfam" id="PF00672">
    <property type="entry name" value="HAMP"/>
    <property type="match status" value="1"/>
</dbReference>
<keyword evidence="6" id="KW-0472">Membrane</keyword>
<feature type="transmembrane region" description="Helical" evidence="6">
    <location>
        <begin position="13"/>
        <end position="32"/>
    </location>
</feature>
<dbReference type="PRINTS" id="PR00260">
    <property type="entry name" value="CHEMTRNSDUCR"/>
</dbReference>
<dbReference type="InterPro" id="IPR004090">
    <property type="entry name" value="Chemotax_Me-accpt_rcpt"/>
</dbReference>
<evidence type="ECO:0000313" key="10">
    <source>
        <dbReference type="Proteomes" id="UP001500218"/>
    </source>
</evidence>
<sequence>MTWLSNVRVRTKLAILVTTGVVGVGVGLVVNISSQTAAADRAAELVRSAALTRTALEADMAHDAIRGDILRAVVAGTGSGEIAADLAAHTEIMRSHLAELSGADVPTSVSAAATAVRPVVDDYLRIAQQTLDNAAQARDGASLNDFNAAFAAVETQLPAVSDALDRYGSEVDASVRAEQRQARTVGIAVWTLSTILLVTLGALVTASVVRPLRRVSGVLGGLAKGDLTRTAEVTSRDEIGTMAGLLDTAIGTMRETVAELTASADLVAATAQQAAHASERIAGSAGRTFERAVEAAATTRTVGASVTDAANGNAEIGVSINEIARNTTDAAQVATGAVAIAATTDTIMEQLGTASAEIGDVVRLISRIADQTNLLALNATIEAARAGEAGKGFAVVASEVKDLAQETGRATQDITRQVATIQAGAANAAGAIGEITAVIGQISEFQTMIASTVAQQSATTGHLSQTMAAAVGQSTAIGETITTIAAASEQTSTDAADSLRAARHLAQTAVELRQLAGRFTA</sequence>
<evidence type="ECO:0008006" key="11">
    <source>
        <dbReference type="Google" id="ProtNLM"/>
    </source>
</evidence>
<dbReference type="Gene3D" id="1.10.287.950">
    <property type="entry name" value="Methyl-accepting chemotaxis protein"/>
    <property type="match status" value="1"/>
</dbReference>
<dbReference type="InterPro" id="IPR004089">
    <property type="entry name" value="MCPsignal_dom"/>
</dbReference>
<keyword evidence="1 6" id="KW-0812">Transmembrane</keyword>
<evidence type="ECO:0000256" key="6">
    <source>
        <dbReference type="SAM" id="Phobius"/>
    </source>
</evidence>
<dbReference type="SMART" id="SM00304">
    <property type="entry name" value="HAMP"/>
    <property type="match status" value="1"/>
</dbReference>
<protein>
    <recommendedName>
        <fullName evidence="11">Methyl-accepting chemotaxis protein</fullName>
    </recommendedName>
</protein>
<dbReference type="PANTHER" id="PTHR32089:SF112">
    <property type="entry name" value="LYSOZYME-LIKE PROTEIN-RELATED"/>
    <property type="match status" value="1"/>
</dbReference>
<organism evidence="9 10">
    <name type="scientific">Luedemannella flava</name>
    <dbReference type="NCBI Taxonomy" id="349316"/>
    <lineage>
        <taxon>Bacteria</taxon>
        <taxon>Bacillati</taxon>
        <taxon>Actinomycetota</taxon>
        <taxon>Actinomycetes</taxon>
        <taxon>Micromonosporales</taxon>
        <taxon>Micromonosporaceae</taxon>
        <taxon>Luedemannella</taxon>
    </lineage>
</organism>
<reference evidence="9 10" key="1">
    <citation type="journal article" date="2019" name="Int. J. Syst. Evol. Microbiol.">
        <title>The Global Catalogue of Microorganisms (GCM) 10K type strain sequencing project: providing services to taxonomists for standard genome sequencing and annotation.</title>
        <authorList>
            <consortium name="The Broad Institute Genomics Platform"/>
            <consortium name="The Broad Institute Genome Sequencing Center for Infectious Disease"/>
            <person name="Wu L."/>
            <person name="Ma J."/>
        </authorList>
    </citation>
    <scope>NUCLEOTIDE SEQUENCE [LARGE SCALE GENOMIC DNA]</scope>
    <source>
        <strain evidence="9 10">JCM 13250</strain>
    </source>
</reference>
<dbReference type="PROSITE" id="PS50111">
    <property type="entry name" value="CHEMOTAXIS_TRANSDUC_2"/>
    <property type="match status" value="1"/>
</dbReference>
<keyword evidence="2 6" id="KW-1133">Transmembrane helix</keyword>
<dbReference type="Proteomes" id="UP001500218">
    <property type="component" value="Unassembled WGS sequence"/>
</dbReference>
<feature type="domain" description="HAMP" evidence="8">
    <location>
        <begin position="206"/>
        <end position="258"/>
    </location>
</feature>